<accession>A0A0F9KA19</accession>
<sequence>MDNEYLMNKQRLTEALARFDPITREHGLGEQAEYMLNIPQAITIAIMVIFRDQIPEDDDTRVIREAMGKLYYRFEEDLQEGQNV</sequence>
<reference evidence="1" key="1">
    <citation type="journal article" date="2015" name="Nature">
        <title>Complex archaea that bridge the gap between prokaryotes and eukaryotes.</title>
        <authorList>
            <person name="Spang A."/>
            <person name="Saw J.H."/>
            <person name="Jorgensen S.L."/>
            <person name="Zaremba-Niedzwiedzka K."/>
            <person name="Martijn J."/>
            <person name="Lind A.E."/>
            <person name="van Eijk R."/>
            <person name="Schleper C."/>
            <person name="Guy L."/>
            <person name="Ettema T.J."/>
        </authorList>
    </citation>
    <scope>NUCLEOTIDE SEQUENCE</scope>
</reference>
<comment type="caution">
    <text evidence="1">The sequence shown here is derived from an EMBL/GenBank/DDBJ whole genome shotgun (WGS) entry which is preliminary data.</text>
</comment>
<protein>
    <submittedName>
        <fullName evidence="1">Uncharacterized protein</fullName>
    </submittedName>
</protein>
<name>A0A0F9KA19_9ZZZZ</name>
<dbReference type="AlphaFoldDB" id="A0A0F9KA19"/>
<proteinExistence type="predicted"/>
<gene>
    <name evidence="1" type="ORF">LCGC14_1728100</name>
</gene>
<dbReference type="EMBL" id="LAZR01015645">
    <property type="protein sequence ID" value="KKM08018.1"/>
    <property type="molecule type" value="Genomic_DNA"/>
</dbReference>
<organism evidence="1">
    <name type="scientific">marine sediment metagenome</name>
    <dbReference type="NCBI Taxonomy" id="412755"/>
    <lineage>
        <taxon>unclassified sequences</taxon>
        <taxon>metagenomes</taxon>
        <taxon>ecological metagenomes</taxon>
    </lineage>
</organism>
<evidence type="ECO:0000313" key="1">
    <source>
        <dbReference type="EMBL" id="KKM08018.1"/>
    </source>
</evidence>